<dbReference type="AlphaFoldDB" id="A0AAW1J606"/>
<dbReference type="InterPro" id="IPR036047">
    <property type="entry name" value="F-box-like_dom_sf"/>
</dbReference>
<dbReference type="SUPFAM" id="SSF81383">
    <property type="entry name" value="F-box domain"/>
    <property type="match status" value="1"/>
</dbReference>
<evidence type="ECO:0000313" key="3">
    <source>
        <dbReference type="Proteomes" id="UP001443914"/>
    </source>
</evidence>
<dbReference type="Pfam" id="PF00646">
    <property type="entry name" value="F-box"/>
    <property type="match status" value="1"/>
</dbReference>
<dbReference type="Pfam" id="PF24758">
    <property type="entry name" value="LRR_At5g56370"/>
    <property type="match status" value="1"/>
</dbReference>
<dbReference type="PROSITE" id="PS50181">
    <property type="entry name" value="FBOX"/>
    <property type="match status" value="1"/>
</dbReference>
<dbReference type="Proteomes" id="UP001443914">
    <property type="component" value="Unassembled WGS sequence"/>
</dbReference>
<gene>
    <name evidence="2" type="ORF">RND81_08G078500</name>
</gene>
<dbReference type="EMBL" id="JBDFQZ010000008">
    <property type="protein sequence ID" value="KAK9698042.1"/>
    <property type="molecule type" value="Genomic_DNA"/>
</dbReference>
<dbReference type="PANTHER" id="PTHR31639">
    <property type="entry name" value="F-BOX PROTEIN-LIKE"/>
    <property type="match status" value="1"/>
</dbReference>
<dbReference type="SUPFAM" id="SSF52047">
    <property type="entry name" value="RNI-like"/>
    <property type="match status" value="1"/>
</dbReference>
<accession>A0AAW1J606</accession>
<dbReference type="InterPro" id="IPR032675">
    <property type="entry name" value="LRR_dom_sf"/>
</dbReference>
<evidence type="ECO:0000313" key="2">
    <source>
        <dbReference type="EMBL" id="KAK9698044.1"/>
    </source>
</evidence>
<keyword evidence="3" id="KW-1185">Reference proteome</keyword>
<dbReference type="InterPro" id="IPR055411">
    <property type="entry name" value="LRR_FXL15/At3g58940/PEG3-like"/>
</dbReference>
<feature type="domain" description="F-box" evidence="1">
    <location>
        <begin position="18"/>
        <end position="71"/>
    </location>
</feature>
<proteinExistence type="predicted"/>
<evidence type="ECO:0000259" key="1">
    <source>
        <dbReference type="PROSITE" id="PS50181"/>
    </source>
</evidence>
<name>A0AAW1J606_SAPOF</name>
<dbReference type="PANTHER" id="PTHR31639:SF256">
    <property type="entry name" value="OS07G0242900 PROTEIN"/>
    <property type="match status" value="1"/>
</dbReference>
<comment type="caution">
    <text evidence="2">The sequence shown here is derived from an EMBL/GenBank/DDBJ whole genome shotgun (WGS) entry which is preliminary data.</text>
</comment>
<reference evidence="2 3" key="1">
    <citation type="submission" date="2024-03" db="EMBL/GenBank/DDBJ databases">
        <title>WGS assembly of Saponaria officinalis var. Norfolk2.</title>
        <authorList>
            <person name="Jenkins J."/>
            <person name="Shu S."/>
            <person name="Grimwood J."/>
            <person name="Barry K."/>
            <person name="Goodstein D."/>
            <person name="Schmutz J."/>
            <person name="Leebens-Mack J."/>
            <person name="Osbourn A."/>
        </authorList>
    </citation>
    <scope>NUCLEOTIDE SEQUENCE [LARGE SCALE GENOMIC DNA]</scope>
    <source>
        <strain evidence="3">cv. Norfolk2</strain>
        <strain evidence="2">JIC</strain>
        <tissue evidence="2">Leaf</tissue>
    </source>
</reference>
<organism evidence="2 3">
    <name type="scientific">Saponaria officinalis</name>
    <name type="common">Common soapwort</name>
    <name type="synonym">Lychnis saponaria</name>
    <dbReference type="NCBI Taxonomy" id="3572"/>
    <lineage>
        <taxon>Eukaryota</taxon>
        <taxon>Viridiplantae</taxon>
        <taxon>Streptophyta</taxon>
        <taxon>Embryophyta</taxon>
        <taxon>Tracheophyta</taxon>
        <taxon>Spermatophyta</taxon>
        <taxon>Magnoliopsida</taxon>
        <taxon>eudicotyledons</taxon>
        <taxon>Gunneridae</taxon>
        <taxon>Pentapetalae</taxon>
        <taxon>Caryophyllales</taxon>
        <taxon>Caryophyllaceae</taxon>
        <taxon>Caryophylleae</taxon>
        <taxon>Saponaria</taxon>
    </lineage>
</organism>
<sequence length="450" mass="50900">MSQAGVAKERARKKKKSADLLSNLPEEVRLKVLERLPVKDAIKTSILSTNWRYNWAKLPRIIFDSKFLLTIDKESVEASDISGSYSNIVSNILLGHDGPIHKFVLCIPWWFKSGSNIYLWLRYVSRKRVGELTVIDEREQAEKLPSTVFLYAELTCLTLQWCKISTLPRTFTSFPHLTSLALIRCDFKSTSILERIINSSPQLRFLHLGAAEVINVTVHSPKLEHLIVEGLLGVLRLGDETINIKKMELDFDSNTHFSLVHSSLPVLQSLSFGSCCFMSNSHWRFGNNGIISAQINSRRRFGDQCIISDLEWVEIQALKLTDVPLYCDFISSFVLKLLCTSPCLQSLYCKVADYDLCRCRLPRHMSGCKDFDLKDGALQGLKYVELVGVSGSCNELCVIEVILKCAPVLKVMTIELSGDVKTDDKEKLKIATKLVKFSRAARNVRIVFNT</sequence>
<protein>
    <recommendedName>
        <fullName evidence="1">F-box domain-containing protein</fullName>
    </recommendedName>
</protein>
<dbReference type="Gene3D" id="3.80.10.10">
    <property type="entry name" value="Ribonuclease Inhibitor"/>
    <property type="match status" value="1"/>
</dbReference>
<dbReference type="EMBL" id="JBDFQZ010000008">
    <property type="protein sequence ID" value="KAK9698044.1"/>
    <property type="molecule type" value="Genomic_DNA"/>
</dbReference>
<dbReference type="InterPro" id="IPR001810">
    <property type="entry name" value="F-box_dom"/>
</dbReference>